<name>A0A091PGJ8_APAVI</name>
<protein>
    <submittedName>
        <fullName evidence="1">Uncharacterized protein</fullName>
    </submittedName>
</protein>
<gene>
    <name evidence="1" type="ORF">N311_10945</name>
</gene>
<sequence>ALVSLHGYTDSFLPSAEWVRNGDPASLSELPMAGALRQLSELQDSHQAHVQNVVPHCNHAGVEVLSRLHGEQL</sequence>
<organism evidence="1 2">
    <name type="scientific">Apaloderma vittatum</name>
    <name type="common">Bar-tailed trogon</name>
    <dbReference type="NCBI Taxonomy" id="57397"/>
    <lineage>
        <taxon>Eukaryota</taxon>
        <taxon>Metazoa</taxon>
        <taxon>Chordata</taxon>
        <taxon>Craniata</taxon>
        <taxon>Vertebrata</taxon>
        <taxon>Euteleostomi</taxon>
        <taxon>Archelosauria</taxon>
        <taxon>Archosauria</taxon>
        <taxon>Dinosauria</taxon>
        <taxon>Saurischia</taxon>
        <taxon>Theropoda</taxon>
        <taxon>Coelurosauria</taxon>
        <taxon>Aves</taxon>
        <taxon>Neognathae</taxon>
        <taxon>Neoaves</taxon>
        <taxon>Telluraves</taxon>
        <taxon>Coraciimorphae</taxon>
        <taxon>Trogoniformes</taxon>
        <taxon>Trogonidae</taxon>
        <taxon>Apaloderma</taxon>
    </lineage>
</organism>
<feature type="non-terminal residue" evidence="1">
    <location>
        <position position="1"/>
    </location>
</feature>
<reference evidence="1 2" key="1">
    <citation type="submission" date="2014-04" db="EMBL/GenBank/DDBJ databases">
        <title>Genome evolution of avian class.</title>
        <authorList>
            <person name="Zhang G."/>
            <person name="Li C."/>
        </authorList>
    </citation>
    <scope>NUCLEOTIDE SEQUENCE [LARGE SCALE GENOMIC DNA]</scope>
    <source>
        <strain evidence="1">BGI_N311</strain>
    </source>
</reference>
<feature type="non-terminal residue" evidence="1">
    <location>
        <position position="73"/>
    </location>
</feature>
<dbReference type="AlphaFoldDB" id="A0A091PGJ8"/>
<proteinExistence type="predicted"/>
<evidence type="ECO:0000313" key="1">
    <source>
        <dbReference type="EMBL" id="KFP90600.1"/>
    </source>
</evidence>
<dbReference type="EMBL" id="KL388013">
    <property type="protein sequence ID" value="KFP90600.1"/>
    <property type="molecule type" value="Genomic_DNA"/>
</dbReference>
<dbReference type="Proteomes" id="UP000054244">
    <property type="component" value="Unassembled WGS sequence"/>
</dbReference>
<evidence type="ECO:0000313" key="2">
    <source>
        <dbReference type="Proteomes" id="UP000054244"/>
    </source>
</evidence>
<accession>A0A091PGJ8</accession>
<keyword evidence="2" id="KW-1185">Reference proteome</keyword>